<dbReference type="RefSeq" id="WP_060243079.1">
    <property type="nucleotide sequence ID" value="NZ_LPJR01000041.1"/>
</dbReference>
<dbReference type="AlphaFoldDB" id="A0A132EF20"/>
<gene>
    <name evidence="1" type="ORF">WT56_19225</name>
</gene>
<name>A0A132EF20_9BURK</name>
<proteinExistence type="predicted"/>
<dbReference type="Proteomes" id="UP000062912">
    <property type="component" value="Unassembled WGS sequence"/>
</dbReference>
<evidence type="ECO:0000313" key="2">
    <source>
        <dbReference type="Proteomes" id="UP000062912"/>
    </source>
</evidence>
<evidence type="ECO:0000313" key="1">
    <source>
        <dbReference type="EMBL" id="KWF27168.1"/>
    </source>
</evidence>
<accession>A0A132EF20</accession>
<reference evidence="1 2" key="1">
    <citation type="submission" date="2015-11" db="EMBL/GenBank/DDBJ databases">
        <title>Expanding the genomic diversity of Burkholderia species for the development of highly accurate diagnostics.</title>
        <authorList>
            <person name="Sahl J."/>
            <person name="Keim P."/>
            <person name="Wagner D."/>
        </authorList>
    </citation>
    <scope>NUCLEOTIDE SEQUENCE [LARGE SCALE GENOMIC DNA]</scope>
    <source>
        <strain evidence="1 2">MSMB368WGS</strain>
    </source>
</reference>
<organism evidence="1 2">
    <name type="scientific">Burkholderia pseudomultivorans</name>
    <dbReference type="NCBI Taxonomy" id="1207504"/>
    <lineage>
        <taxon>Bacteria</taxon>
        <taxon>Pseudomonadati</taxon>
        <taxon>Pseudomonadota</taxon>
        <taxon>Betaproteobacteria</taxon>
        <taxon>Burkholderiales</taxon>
        <taxon>Burkholderiaceae</taxon>
        <taxon>Burkholderia</taxon>
        <taxon>Burkholderia cepacia complex</taxon>
    </lineage>
</organism>
<dbReference type="EMBL" id="LPJR01000041">
    <property type="protein sequence ID" value="KWF27168.1"/>
    <property type="molecule type" value="Genomic_DNA"/>
</dbReference>
<comment type="caution">
    <text evidence="1">The sequence shown here is derived from an EMBL/GenBank/DDBJ whole genome shotgun (WGS) entry which is preliminary data.</text>
</comment>
<protein>
    <submittedName>
        <fullName evidence="1">Uncharacterized protein</fullName>
    </submittedName>
</protein>
<dbReference type="OrthoDB" id="8403777at2"/>
<sequence length="397" mass="45439">MTRTAEYSIKGYLYQFLRYLSEILVAEEGAKITIEGAIEDIDVVTPTLTTAVQCKYHEQADKFTLGKIYKPILLMLEHFSKNAAHVPTVYYRLFCYFPEERGTRSLTRPELDTVLTTTSEPLKVIAGRIAAGVDLDAFLGRFKIEFGQSTDALQQSVVASLKAKGFSAEDVEAIIYPTAIQRIVDLATQGAITDRTIEPSVFLQDLRRVRQVTFTRWTRELATRAQIFQRLRKDLKLSLGYNSRARHFVINPAAIAHFDDDVVRFIKKFVERYSCKYLHDNPPLFAITGQYDVSALQARLHDAGLRCADGLVGGVEFRASELFRRPLRRRTPFAIEFSLRLAKRAVMTGSEMTRPDELFLVNVEDDAWVHHDVNVHRFEIERLSDLEYVLQLRDSYV</sequence>